<keyword evidence="2" id="KW-1185">Reference proteome</keyword>
<dbReference type="Proteomes" id="UP000027931">
    <property type="component" value="Unassembled WGS sequence"/>
</dbReference>
<dbReference type="STRING" id="1157490.EL26_04485"/>
<dbReference type="RefSeq" id="WP_038084919.1">
    <property type="nucleotide sequence ID" value="NZ_JMIR01000004.1"/>
</dbReference>
<organism evidence="1 2">
    <name type="scientific">Tumebacillus flagellatus</name>
    <dbReference type="NCBI Taxonomy" id="1157490"/>
    <lineage>
        <taxon>Bacteria</taxon>
        <taxon>Bacillati</taxon>
        <taxon>Bacillota</taxon>
        <taxon>Bacilli</taxon>
        <taxon>Bacillales</taxon>
        <taxon>Alicyclobacillaceae</taxon>
        <taxon>Tumebacillus</taxon>
    </lineage>
</organism>
<gene>
    <name evidence="1" type="ORF">EL26_04485</name>
</gene>
<dbReference type="OrthoDB" id="2630778at2"/>
<dbReference type="InterPro" id="IPR036505">
    <property type="entry name" value="Amidase/PGRP_sf"/>
</dbReference>
<reference evidence="1 2" key="1">
    <citation type="journal article" date="2013" name="Int. J. Syst. Evol. Microbiol.">
        <title>Tumebacillus flagellatus sp. nov., an alpha-amylase/pullulanase-producing bacterium isolated from cassava wastewater.</title>
        <authorList>
            <person name="Wang Q."/>
            <person name="Xie N."/>
            <person name="Qin Y."/>
            <person name="Shen N."/>
            <person name="Zhu J."/>
            <person name="Mi H."/>
            <person name="Huang R."/>
        </authorList>
    </citation>
    <scope>NUCLEOTIDE SEQUENCE [LARGE SCALE GENOMIC DNA]</scope>
    <source>
        <strain evidence="1 2">GST4</strain>
    </source>
</reference>
<evidence type="ECO:0000313" key="2">
    <source>
        <dbReference type="Proteomes" id="UP000027931"/>
    </source>
</evidence>
<dbReference type="EMBL" id="JMIR01000004">
    <property type="protein sequence ID" value="KEO84368.1"/>
    <property type="molecule type" value="Genomic_DNA"/>
</dbReference>
<dbReference type="SUPFAM" id="SSF55846">
    <property type="entry name" value="N-acetylmuramoyl-L-alanine amidase-like"/>
    <property type="match status" value="1"/>
</dbReference>
<name>A0A074LWB9_9BACL</name>
<sequence>MKFSGIVLHDSNCPTVRKSGYDFFVGRDGLVTPSNDFTDDDHLHVCVEGDFSHPIPSWEYPQVREQMFSLVKLALRLASLFEFDPQAMIAHGDTCPGEEFPWIDLKVRVGRPPH</sequence>
<protein>
    <submittedName>
        <fullName evidence="1">Uncharacterized protein</fullName>
    </submittedName>
</protein>
<evidence type="ECO:0000313" key="1">
    <source>
        <dbReference type="EMBL" id="KEO84368.1"/>
    </source>
</evidence>
<dbReference type="eggNOG" id="ENOG50348E4">
    <property type="taxonomic scope" value="Bacteria"/>
</dbReference>
<accession>A0A074LWB9</accession>
<dbReference type="GO" id="GO:0009253">
    <property type="term" value="P:peptidoglycan catabolic process"/>
    <property type="evidence" value="ECO:0007669"/>
    <property type="project" value="InterPro"/>
</dbReference>
<comment type="caution">
    <text evidence="1">The sequence shown here is derived from an EMBL/GenBank/DDBJ whole genome shotgun (WGS) entry which is preliminary data.</text>
</comment>
<proteinExistence type="predicted"/>
<dbReference type="GO" id="GO:0008745">
    <property type="term" value="F:N-acetylmuramoyl-L-alanine amidase activity"/>
    <property type="evidence" value="ECO:0007669"/>
    <property type="project" value="InterPro"/>
</dbReference>
<dbReference type="AlphaFoldDB" id="A0A074LWB9"/>